<dbReference type="EMBL" id="JAUTDP010000014">
    <property type="protein sequence ID" value="KAK3389073.1"/>
    <property type="molecule type" value="Genomic_DNA"/>
</dbReference>
<feature type="region of interest" description="Disordered" evidence="2">
    <location>
        <begin position="49"/>
        <end position="171"/>
    </location>
</feature>
<dbReference type="InterPro" id="IPR051468">
    <property type="entry name" value="Fungal_SecMetab_SDRs"/>
</dbReference>
<evidence type="ECO:0000313" key="3">
    <source>
        <dbReference type="EMBL" id="KAK3389073.1"/>
    </source>
</evidence>
<dbReference type="Gene3D" id="3.40.50.720">
    <property type="entry name" value="NAD(P)-binding Rossmann-like Domain"/>
    <property type="match status" value="1"/>
</dbReference>
<evidence type="ECO:0000256" key="2">
    <source>
        <dbReference type="SAM" id="MobiDB-lite"/>
    </source>
</evidence>
<dbReference type="PANTHER" id="PTHR43544:SF12">
    <property type="entry name" value="NAD(P)-BINDING ROSSMANN-FOLD SUPERFAMILY PROTEIN"/>
    <property type="match status" value="1"/>
</dbReference>
<protein>
    <submittedName>
        <fullName evidence="3">Uncharacterized protein</fullName>
    </submittedName>
</protein>
<dbReference type="GO" id="GO:0016491">
    <property type="term" value="F:oxidoreductase activity"/>
    <property type="evidence" value="ECO:0007669"/>
    <property type="project" value="TreeGrafter"/>
</dbReference>
<name>A0AAE0NWG6_SORBR</name>
<dbReference type="GO" id="GO:0005737">
    <property type="term" value="C:cytoplasm"/>
    <property type="evidence" value="ECO:0007669"/>
    <property type="project" value="TreeGrafter"/>
</dbReference>
<dbReference type="SUPFAM" id="SSF51735">
    <property type="entry name" value="NAD(P)-binding Rossmann-fold domains"/>
    <property type="match status" value="1"/>
</dbReference>
<accession>A0AAE0NWG6</accession>
<sequence>MSKPWILLCPSSRGIGHALTRHLLRTTNLPILATTRTRDPEETKAALLKDLHHQSSFSGSASDRASSASATGPGVTGSSQFSDSSSSDTYPYPSPPEFSSDTASSTAGTPESSASASSSPSSPSSSSRSRNQSSLSDPLDRSSSSSSFQSPNHQSQSPSSSSASQANEEKDFSSRLHLLPLDVCHESSILSAAEHAASLFPPSTHHLHLAFALPGILHPEKSPQQVDYEHALDTYRVNCLGPLMLMKHFGNFLPRRQTEMDLSWHPVGLSSSSGISQELDDQEKHREKMRLPPHATWVNMSARVGSVSDNKSGGWYSYRSSKAAVNSLTKSFDHQLQSRSGGKAMCVGYHPGTVKTDLSKEFWDSVQNDKIWEPEEAVGHMARVVGGLGQEQRGRIWDWKGEEVLP</sequence>
<evidence type="ECO:0000313" key="4">
    <source>
        <dbReference type="Proteomes" id="UP001281003"/>
    </source>
</evidence>
<dbReference type="AlphaFoldDB" id="A0AAE0NWG6"/>
<evidence type="ECO:0000256" key="1">
    <source>
        <dbReference type="ARBA" id="ARBA00006484"/>
    </source>
</evidence>
<dbReference type="InterPro" id="IPR036291">
    <property type="entry name" value="NAD(P)-bd_dom_sf"/>
</dbReference>
<feature type="compositionally biased region" description="Low complexity" evidence="2">
    <location>
        <begin position="55"/>
        <end position="70"/>
    </location>
</feature>
<comment type="similarity">
    <text evidence="1">Belongs to the short-chain dehydrogenases/reductases (SDR) family.</text>
</comment>
<organism evidence="3 4">
    <name type="scientific">Sordaria brevicollis</name>
    <dbReference type="NCBI Taxonomy" id="83679"/>
    <lineage>
        <taxon>Eukaryota</taxon>
        <taxon>Fungi</taxon>
        <taxon>Dikarya</taxon>
        <taxon>Ascomycota</taxon>
        <taxon>Pezizomycotina</taxon>
        <taxon>Sordariomycetes</taxon>
        <taxon>Sordariomycetidae</taxon>
        <taxon>Sordariales</taxon>
        <taxon>Sordariaceae</taxon>
        <taxon>Sordaria</taxon>
    </lineage>
</organism>
<gene>
    <name evidence="3" type="ORF">B0T20DRAFT_425290</name>
</gene>
<feature type="compositionally biased region" description="Low complexity" evidence="2">
    <location>
        <begin position="78"/>
        <end position="91"/>
    </location>
</feature>
<feature type="compositionally biased region" description="Low complexity" evidence="2">
    <location>
        <begin position="102"/>
        <end position="165"/>
    </location>
</feature>
<keyword evidence="4" id="KW-1185">Reference proteome</keyword>
<reference evidence="3" key="1">
    <citation type="journal article" date="2023" name="Mol. Phylogenet. Evol.">
        <title>Genome-scale phylogeny and comparative genomics of the fungal order Sordariales.</title>
        <authorList>
            <person name="Hensen N."/>
            <person name="Bonometti L."/>
            <person name="Westerberg I."/>
            <person name="Brannstrom I.O."/>
            <person name="Guillou S."/>
            <person name="Cros-Aarteil S."/>
            <person name="Calhoun S."/>
            <person name="Haridas S."/>
            <person name="Kuo A."/>
            <person name="Mondo S."/>
            <person name="Pangilinan J."/>
            <person name="Riley R."/>
            <person name="LaButti K."/>
            <person name="Andreopoulos B."/>
            <person name="Lipzen A."/>
            <person name="Chen C."/>
            <person name="Yan M."/>
            <person name="Daum C."/>
            <person name="Ng V."/>
            <person name="Clum A."/>
            <person name="Steindorff A."/>
            <person name="Ohm R.A."/>
            <person name="Martin F."/>
            <person name="Silar P."/>
            <person name="Natvig D.O."/>
            <person name="Lalanne C."/>
            <person name="Gautier V."/>
            <person name="Ament-Velasquez S.L."/>
            <person name="Kruys A."/>
            <person name="Hutchinson M.I."/>
            <person name="Powell A.J."/>
            <person name="Barry K."/>
            <person name="Miller A.N."/>
            <person name="Grigoriev I.V."/>
            <person name="Debuchy R."/>
            <person name="Gladieux P."/>
            <person name="Hiltunen Thoren M."/>
            <person name="Johannesson H."/>
        </authorList>
    </citation>
    <scope>NUCLEOTIDE SEQUENCE</scope>
    <source>
        <strain evidence="3">FGSC 1904</strain>
    </source>
</reference>
<dbReference type="PANTHER" id="PTHR43544">
    <property type="entry name" value="SHORT-CHAIN DEHYDROGENASE/REDUCTASE"/>
    <property type="match status" value="1"/>
</dbReference>
<comment type="caution">
    <text evidence="3">The sequence shown here is derived from an EMBL/GenBank/DDBJ whole genome shotgun (WGS) entry which is preliminary data.</text>
</comment>
<dbReference type="Proteomes" id="UP001281003">
    <property type="component" value="Unassembled WGS sequence"/>
</dbReference>
<reference evidence="3" key="2">
    <citation type="submission" date="2023-07" db="EMBL/GenBank/DDBJ databases">
        <authorList>
            <consortium name="Lawrence Berkeley National Laboratory"/>
            <person name="Haridas S."/>
            <person name="Hensen N."/>
            <person name="Bonometti L."/>
            <person name="Westerberg I."/>
            <person name="Brannstrom I.O."/>
            <person name="Guillou S."/>
            <person name="Cros-Aarteil S."/>
            <person name="Calhoun S."/>
            <person name="Kuo A."/>
            <person name="Mondo S."/>
            <person name="Pangilinan J."/>
            <person name="Riley R."/>
            <person name="LaButti K."/>
            <person name="Andreopoulos B."/>
            <person name="Lipzen A."/>
            <person name="Chen C."/>
            <person name="Yanf M."/>
            <person name="Daum C."/>
            <person name="Ng V."/>
            <person name="Clum A."/>
            <person name="Steindorff A."/>
            <person name="Ohm R."/>
            <person name="Martin F."/>
            <person name="Silar P."/>
            <person name="Natvig D."/>
            <person name="Lalanne C."/>
            <person name="Gautier V."/>
            <person name="Ament-velasquez S.L."/>
            <person name="Kruys A."/>
            <person name="Hutchinson M.I."/>
            <person name="Powell A.J."/>
            <person name="Barry K."/>
            <person name="Miller A.N."/>
            <person name="Grigoriev I.V."/>
            <person name="Debuchy R."/>
            <person name="Gladieux P."/>
            <person name="Thoren M.H."/>
            <person name="Johannesson H."/>
        </authorList>
    </citation>
    <scope>NUCLEOTIDE SEQUENCE</scope>
    <source>
        <strain evidence="3">FGSC 1904</strain>
    </source>
</reference>
<proteinExistence type="inferred from homology"/>